<feature type="domain" description="Transposase IS4-like" evidence="1">
    <location>
        <begin position="3"/>
        <end position="41"/>
    </location>
</feature>
<sequence>MVLPRRWVVERSFSWLIRARRLARDYETRIDSAEAMAWWAASIPATRRLARSGVPAPRRVKRSAA</sequence>
<dbReference type="PANTHER" id="PTHR30007">
    <property type="entry name" value="PHP DOMAIN PROTEIN"/>
    <property type="match status" value="1"/>
</dbReference>
<evidence type="ECO:0000313" key="3">
    <source>
        <dbReference type="Proteomes" id="UP000317940"/>
    </source>
</evidence>
<gene>
    <name evidence="2" type="ORF">FHX73_11940</name>
</gene>
<dbReference type="InterPro" id="IPR002559">
    <property type="entry name" value="Transposase_11"/>
</dbReference>
<organism evidence="2 3">
    <name type="scientific">Kitasatospora viridis</name>
    <dbReference type="NCBI Taxonomy" id="281105"/>
    <lineage>
        <taxon>Bacteria</taxon>
        <taxon>Bacillati</taxon>
        <taxon>Actinomycetota</taxon>
        <taxon>Actinomycetes</taxon>
        <taxon>Kitasatosporales</taxon>
        <taxon>Streptomycetaceae</taxon>
        <taxon>Kitasatospora</taxon>
    </lineage>
</organism>
<comment type="caution">
    <text evidence="2">The sequence shown here is derived from an EMBL/GenBank/DDBJ whole genome shotgun (WGS) entry which is preliminary data.</text>
</comment>
<evidence type="ECO:0000313" key="2">
    <source>
        <dbReference type="EMBL" id="TWF97165.1"/>
    </source>
</evidence>
<dbReference type="AlphaFoldDB" id="A0A561UCU2"/>
<protein>
    <submittedName>
        <fullName evidence="2">DDE family transposase</fullName>
    </submittedName>
</protein>
<dbReference type="PANTHER" id="PTHR30007:SF0">
    <property type="entry name" value="TRANSPOSASE"/>
    <property type="match status" value="1"/>
</dbReference>
<dbReference type="GO" id="GO:0006313">
    <property type="term" value="P:DNA transposition"/>
    <property type="evidence" value="ECO:0007669"/>
    <property type="project" value="InterPro"/>
</dbReference>
<dbReference type="GO" id="GO:0004803">
    <property type="term" value="F:transposase activity"/>
    <property type="evidence" value="ECO:0007669"/>
    <property type="project" value="InterPro"/>
</dbReference>
<keyword evidence="3" id="KW-1185">Reference proteome</keyword>
<dbReference type="Pfam" id="PF01609">
    <property type="entry name" value="DDE_Tnp_1"/>
    <property type="match status" value="1"/>
</dbReference>
<dbReference type="GO" id="GO:0003677">
    <property type="term" value="F:DNA binding"/>
    <property type="evidence" value="ECO:0007669"/>
    <property type="project" value="InterPro"/>
</dbReference>
<proteinExistence type="predicted"/>
<accession>A0A561UCU2</accession>
<dbReference type="Proteomes" id="UP000317940">
    <property type="component" value="Unassembled WGS sequence"/>
</dbReference>
<evidence type="ECO:0000259" key="1">
    <source>
        <dbReference type="Pfam" id="PF01609"/>
    </source>
</evidence>
<reference evidence="2 3" key="1">
    <citation type="submission" date="2019-06" db="EMBL/GenBank/DDBJ databases">
        <title>Sequencing the genomes of 1000 actinobacteria strains.</title>
        <authorList>
            <person name="Klenk H.-P."/>
        </authorList>
    </citation>
    <scope>NUCLEOTIDE SEQUENCE [LARGE SCALE GENOMIC DNA]</scope>
    <source>
        <strain evidence="2 3">DSM 44826</strain>
    </source>
</reference>
<dbReference type="EMBL" id="VIWT01000001">
    <property type="protein sequence ID" value="TWF97165.1"/>
    <property type="molecule type" value="Genomic_DNA"/>
</dbReference>
<name>A0A561UCU2_9ACTN</name>